<keyword evidence="3" id="KW-0732">Signal</keyword>
<dbReference type="Gene3D" id="3.40.30.10">
    <property type="entry name" value="Glutaredoxin"/>
    <property type="match status" value="1"/>
</dbReference>
<feature type="signal peptide" evidence="3">
    <location>
        <begin position="1"/>
        <end position="23"/>
    </location>
</feature>
<dbReference type="PANTHER" id="PTHR12151:SF25">
    <property type="entry name" value="LINALOOL DEHYDRATASE_ISOMERASE DOMAIN-CONTAINING PROTEIN"/>
    <property type="match status" value="1"/>
</dbReference>
<gene>
    <name evidence="5" type="ORF">LZA78_09815</name>
</gene>
<dbReference type="Proteomes" id="UP001521181">
    <property type="component" value="Unassembled WGS sequence"/>
</dbReference>
<dbReference type="CDD" id="cd02968">
    <property type="entry name" value="SCO"/>
    <property type="match status" value="1"/>
</dbReference>
<proteinExistence type="inferred from homology"/>
<evidence type="ECO:0000256" key="2">
    <source>
        <dbReference type="ARBA" id="ARBA00023008"/>
    </source>
</evidence>
<comment type="caution">
    <text evidence="5">The sequence shown here is derived from an EMBL/GenBank/DDBJ whole genome shotgun (WGS) entry which is preliminary data.</text>
</comment>
<dbReference type="InterPro" id="IPR003782">
    <property type="entry name" value="SCO1/SenC"/>
</dbReference>
<reference evidence="5 6" key="1">
    <citation type="submission" date="2021-12" db="EMBL/GenBank/DDBJ databases">
        <title>Sinirhodobacter sp. WL0062 is a bacterium isolated from seawater.</title>
        <authorList>
            <person name="Wang L."/>
            <person name="He W."/>
            <person name="Zhang D.-F."/>
        </authorList>
    </citation>
    <scope>NUCLEOTIDE SEQUENCE [LARGE SCALE GENOMIC DNA]</scope>
    <source>
        <strain evidence="5 6">WL0062</strain>
    </source>
</reference>
<evidence type="ECO:0000313" key="6">
    <source>
        <dbReference type="Proteomes" id="UP001521181"/>
    </source>
</evidence>
<dbReference type="RefSeq" id="WP_233676753.1">
    <property type="nucleotide sequence ID" value="NZ_JAJUOS010000006.1"/>
</dbReference>
<evidence type="ECO:0000256" key="1">
    <source>
        <dbReference type="ARBA" id="ARBA00010996"/>
    </source>
</evidence>
<feature type="domain" description="Thioredoxin" evidence="4">
    <location>
        <begin position="36"/>
        <end position="201"/>
    </location>
</feature>
<keyword evidence="6" id="KW-1185">Reference proteome</keyword>
<dbReference type="EMBL" id="JAJUOS010000006">
    <property type="protein sequence ID" value="MCE5973776.1"/>
    <property type="molecule type" value="Genomic_DNA"/>
</dbReference>
<evidence type="ECO:0000313" key="5">
    <source>
        <dbReference type="EMBL" id="MCE5973776.1"/>
    </source>
</evidence>
<dbReference type="InterPro" id="IPR036249">
    <property type="entry name" value="Thioredoxin-like_sf"/>
</dbReference>
<dbReference type="PROSITE" id="PS51352">
    <property type="entry name" value="THIOREDOXIN_2"/>
    <property type="match status" value="1"/>
</dbReference>
<comment type="similarity">
    <text evidence="1">Belongs to the SCO1/2 family.</text>
</comment>
<name>A0ABS8YYE0_9RHOB</name>
<dbReference type="Pfam" id="PF02630">
    <property type="entry name" value="SCO1-SenC"/>
    <property type="match status" value="1"/>
</dbReference>
<organism evidence="5 6">
    <name type="scientific">Rhodobacter flavimaris</name>
    <dbReference type="NCBI Taxonomy" id="2907145"/>
    <lineage>
        <taxon>Bacteria</taxon>
        <taxon>Pseudomonadati</taxon>
        <taxon>Pseudomonadota</taxon>
        <taxon>Alphaproteobacteria</taxon>
        <taxon>Rhodobacterales</taxon>
        <taxon>Rhodobacter group</taxon>
        <taxon>Rhodobacter</taxon>
    </lineage>
</organism>
<dbReference type="PANTHER" id="PTHR12151">
    <property type="entry name" value="ELECTRON TRANSPORT PROTIN SCO1/SENC FAMILY MEMBER"/>
    <property type="match status" value="1"/>
</dbReference>
<keyword evidence="2" id="KW-0186">Copper</keyword>
<feature type="chain" id="PRO_5046899361" evidence="3">
    <location>
        <begin position="24"/>
        <end position="206"/>
    </location>
</feature>
<sequence>MITRRLLIASTALLPLMARAGFAQDGHADLEPEADAGMAQEMPRRYMMEDLYGNVMTNEEFAGKYVLIYFGYTGCPDVCPTSLSTMADALDILGEDATQVTPIFVTVDPERDTAKLMREYLAFFDERIEGLRGPKAYTDHMVKTFNARYEKHIPDPAQPDRYSIDHTASIAFLDPVGMLIKRYPHGTSAEDMANDMRAIMAEAPVK</sequence>
<accession>A0ABS8YYE0</accession>
<evidence type="ECO:0000256" key="3">
    <source>
        <dbReference type="SAM" id="SignalP"/>
    </source>
</evidence>
<dbReference type="SUPFAM" id="SSF52833">
    <property type="entry name" value="Thioredoxin-like"/>
    <property type="match status" value="1"/>
</dbReference>
<dbReference type="InterPro" id="IPR013766">
    <property type="entry name" value="Thioredoxin_domain"/>
</dbReference>
<protein>
    <submittedName>
        <fullName evidence="5">SCO family protein</fullName>
    </submittedName>
</protein>
<evidence type="ECO:0000259" key="4">
    <source>
        <dbReference type="PROSITE" id="PS51352"/>
    </source>
</evidence>